<keyword evidence="3" id="KW-1185">Reference proteome</keyword>
<protein>
    <recommendedName>
        <fullName evidence="1">Protein kinase domain-containing protein</fullName>
    </recommendedName>
</protein>
<feature type="domain" description="Protein kinase" evidence="1">
    <location>
        <begin position="1"/>
        <end position="138"/>
    </location>
</feature>
<dbReference type="PROSITE" id="PS50011">
    <property type="entry name" value="PROTEIN_KINASE_DOM"/>
    <property type="match status" value="1"/>
</dbReference>
<evidence type="ECO:0000313" key="3">
    <source>
        <dbReference type="Proteomes" id="UP000250043"/>
    </source>
</evidence>
<dbReference type="PANTHER" id="PTHR11909">
    <property type="entry name" value="CASEIN KINASE-RELATED"/>
    <property type="match status" value="1"/>
</dbReference>
<proteinExistence type="predicted"/>
<dbReference type="OrthoDB" id="2687620at2759"/>
<dbReference type="Proteomes" id="UP000250043">
    <property type="component" value="Unassembled WGS sequence"/>
</dbReference>
<dbReference type="SUPFAM" id="SSF56112">
    <property type="entry name" value="Protein kinase-like (PK-like)"/>
    <property type="match status" value="1"/>
</dbReference>
<organism evidence="2 3">
    <name type="scientific">Obba rivulosa</name>
    <dbReference type="NCBI Taxonomy" id="1052685"/>
    <lineage>
        <taxon>Eukaryota</taxon>
        <taxon>Fungi</taxon>
        <taxon>Dikarya</taxon>
        <taxon>Basidiomycota</taxon>
        <taxon>Agaricomycotina</taxon>
        <taxon>Agaricomycetes</taxon>
        <taxon>Polyporales</taxon>
        <taxon>Gelatoporiaceae</taxon>
        <taxon>Obba</taxon>
    </lineage>
</organism>
<dbReference type="InterPro" id="IPR011009">
    <property type="entry name" value="Kinase-like_dom_sf"/>
</dbReference>
<name>A0A8E2AT59_9APHY</name>
<evidence type="ECO:0000259" key="1">
    <source>
        <dbReference type="PROSITE" id="PS50011"/>
    </source>
</evidence>
<reference evidence="2 3" key="1">
    <citation type="submission" date="2016-07" db="EMBL/GenBank/DDBJ databases">
        <title>Draft genome of the white-rot fungus Obba rivulosa 3A-2.</title>
        <authorList>
            <consortium name="DOE Joint Genome Institute"/>
            <person name="Miettinen O."/>
            <person name="Riley R."/>
            <person name="Acob R."/>
            <person name="Barry K."/>
            <person name="Cullen D."/>
            <person name="De Vries R."/>
            <person name="Hainaut M."/>
            <person name="Hatakka A."/>
            <person name="Henrissat B."/>
            <person name="Hilden K."/>
            <person name="Kuo R."/>
            <person name="Labutti K."/>
            <person name="Lipzen A."/>
            <person name="Makela M.R."/>
            <person name="Sandor L."/>
            <person name="Spatafora J.W."/>
            <person name="Grigoriev I.V."/>
            <person name="Hibbett D.S."/>
        </authorList>
    </citation>
    <scope>NUCLEOTIDE SEQUENCE [LARGE SCALE GENOMIC DNA]</scope>
    <source>
        <strain evidence="2 3">3A-2</strain>
    </source>
</reference>
<evidence type="ECO:0000313" key="2">
    <source>
        <dbReference type="EMBL" id="OCH90141.1"/>
    </source>
</evidence>
<dbReference type="GO" id="GO:0004672">
    <property type="term" value="F:protein kinase activity"/>
    <property type="evidence" value="ECO:0007669"/>
    <property type="project" value="InterPro"/>
</dbReference>
<dbReference type="InterPro" id="IPR000719">
    <property type="entry name" value="Prot_kinase_dom"/>
</dbReference>
<dbReference type="GO" id="GO:0005524">
    <property type="term" value="F:ATP binding"/>
    <property type="evidence" value="ECO:0007669"/>
    <property type="project" value="InterPro"/>
</dbReference>
<dbReference type="Gene3D" id="1.10.510.10">
    <property type="entry name" value="Transferase(Phosphotransferase) domain 1"/>
    <property type="match status" value="1"/>
</dbReference>
<accession>A0A8E2AT59</accession>
<dbReference type="AlphaFoldDB" id="A0A8E2AT59"/>
<dbReference type="InterPro" id="IPR050235">
    <property type="entry name" value="CK1_Ser-Thr_kinase"/>
</dbReference>
<gene>
    <name evidence="2" type="ORF">OBBRIDRAFT_625239</name>
</gene>
<sequence>MMLGARARSERIGLCIEVGEHRLKTICMVALQLLVHSWGLIIRNVKPENNATRLDVDYSAIYVFNFGMARLYEDPTTKEHIPHQEGLVGVGSARYASYNAHIGRELSRRDDLEALGNSFSACLRTAFHGRVSVLRASK</sequence>
<dbReference type="EMBL" id="KV722411">
    <property type="protein sequence ID" value="OCH90141.1"/>
    <property type="molecule type" value="Genomic_DNA"/>
</dbReference>